<proteinExistence type="predicted"/>
<evidence type="ECO:0000313" key="2">
    <source>
        <dbReference type="EMBL" id="JAE16464.1"/>
    </source>
</evidence>
<feature type="region of interest" description="Disordered" evidence="1">
    <location>
        <begin position="1"/>
        <end position="59"/>
    </location>
</feature>
<dbReference type="AlphaFoldDB" id="A0A0A9FZ11"/>
<accession>A0A0A9FZ11</accession>
<protein>
    <submittedName>
        <fullName evidence="2">Uncharacterized protein</fullName>
    </submittedName>
</protein>
<feature type="compositionally biased region" description="Basic and acidic residues" evidence="1">
    <location>
        <begin position="1"/>
        <end position="14"/>
    </location>
</feature>
<sequence>MRDVDQDTGRDLLPVHRRRGEDDEPRANPPAERPEPLGRGRGFQEFSFPMGLAPLHGGG</sequence>
<dbReference type="EMBL" id="GBRH01181432">
    <property type="protein sequence ID" value="JAE16464.1"/>
    <property type="molecule type" value="Transcribed_RNA"/>
</dbReference>
<reference evidence="2" key="2">
    <citation type="journal article" date="2015" name="Data Brief">
        <title>Shoot transcriptome of the giant reed, Arundo donax.</title>
        <authorList>
            <person name="Barrero R.A."/>
            <person name="Guerrero F.D."/>
            <person name="Moolhuijzen P."/>
            <person name="Goolsby J.A."/>
            <person name="Tidwell J."/>
            <person name="Bellgard S.E."/>
            <person name="Bellgard M.I."/>
        </authorList>
    </citation>
    <scope>NUCLEOTIDE SEQUENCE</scope>
    <source>
        <tissue evidence="2">Shoot tissue taken approximately 20 cm above the soil surface</tissue>
    </source>
</reference>
<name>A0A0A9FZ11_ARUDO</name>
<evidence type="ECO:0000256" key="1">
    <source>
        <dbReference type="SAM" id="MobiDB-lite"/>
    </source>
</evidence>
<organism evidence="2">
    <name type="scientific">Arundo donax</name>
    <name type="common">Giant reed</name>
    <name type="synonym">Donax arundinaceus</name>
    <dbReference type="NCBI Taxonomy" id="35708"/>
    <lineage>
        <taxon>Eukaryota</taxon>
        <taxon>Viridiplantae</taxon>
        <taxon>Streptophyta</taxon>
        <taxon>Embryophyta</taxon>
        <taxon>Tracheophyta</taxon>
        <taxon>Spermatophyta</taxon>
        <taxon>Magnoliopsida</taxon>
        <taxon>Liliopsida</taxon>
        <taxon>Poales</taxon>
        <taxon>Poaceae</taxon>
        <taxon>PACMAD clade</taxon>
        <taxon>Arundinoideae</taxon>
        <taxon>Arundineae</taxon>
        <taxon>Arundo</taxon>
    </lineage>
</organism>
<reference evidence="2" key="1">
    <citation type="submission" date="2014-09" db="EMBL/GenBank/DDBJ databases">
        <authorList>
            <person name="Magalhaes I.L.F."/>
            <person name="Oliveira U."/>
            <person name="Santos F.R."/>
            <person name="Vidigal T.H.D.A."/>
            <person name="Brescovit A.D."/>
            <person name="Santos A.J."/>
        </authorList>
    </citation>
    <scope>NUCLEOTIDE SEQUENCE</scope>
    <source>
        <tissue evidence="2">Shoot tissue taken approximately 20 cm above the soil surface</tissue>
    </source>
</reference>